<organism evidence="3 4">
    <name type="scientific">Venturia nashicola</name>
    <dbReference type="NCBI Taxonomy" id="86259"/>
    <lineage>
        <taxon>Eukaryota</taxon>
        <taxon>Fungi</taxon>
        <taxon>Dikarya</taxon>
        <taxon>Ascomycota</taxon>
        <taxon>Pezizomycotina</taxon>
        <taxon>Dothideomycetes</taxon>
        <taxon>Pleosporomycetidae</taxon>
        <taxon>Venturiales</taxon>
        <taxon>Venturiaceae</taxon>
        <taxon>Venturia</taxon>
    </lineage>
</organism>
<dbReference type="GO" id="GO:0005524">
    <property type="term" value="F:ATP binding"/>
    <property type="evidence" value="ECO:0007669"/>
    <property type="project" value="UniProtKB-KW"/>
</dbReference>
<dbReference type="Gene3D" id="3.30.420.40">
    <property type="match status" value="2"/>
</dbReference>
<dbReference type="AlphaFoldDB" id="A0A4Z1NR87"/>
<evidence type="ECO:0000313" key="3">
    <source>
        <dbReference type="EMBL" id="TID18547.1"/>
    </source>
</evidence>
<keyword evidence="1" id="KW-0547">Nucleotide-binding</keyword>
<accession>A0A4Z1NR87</accession>
<dbReference type="Pfam" id="PF00012">
    <property type="entry name" value="HSP70"/>
    <property type="match status" value="1"/>
</dbReference>
<proteinExistence type="predicted"/>
<comment type="caution">
    <text evidence="3">The sequence shown here is derived from an EMBL/GenBank/DDBJ whole genome shotgun (WGS) entry which is preliminary data.</text>
</comment>
<reference evidence="3 4" key="1">
    <citation type="submission" date="2019-04" db="EMBL/GenBank/DDBJ databases">
        <title>High contiguity whole genome sequence and gene annotation resource for two Venturia nashicola isolates.</title>
        <authorList>
            <person name="Prokchorchik M."/>
            <person name="Won K."/>
            <person name="Lee Y."/>
            <person name="Choi E.D."/>
            <person name="Segonzac C."/>
            <person name="Sohn K.H."/>
        </authorList>
    </citation>
    <scope>NUCLEOTIDE SEQUENCE [LARGE SCALE GENOMIC DNA]</scope>
    <source>
        <strain evidence="3 4">PRI2</strain>
    </source>
</reference>
<gene>
    <name evidence="3" type="ORF">E6O75_ATG06623</name>
</gene>
<name>A0A4Z1NR87_9PEZI</name>
<keyword evidence="2" id="KW-0067">ATP-binding</keyword>
<dbReference type="Gene3D" id="3.90.640.10">
    <property type="entry name" value="Actin, Chain A, domain 4"/>
    <property type="match status" value="1"/>
</dbReference>
<evidence type="ECO:0000256" key="1">
    <source>
        <dbReference type="ARBA" id="ARBA00022741"/>
    </source>
</evidence>
<keyword evidence="3" id="KW-0346">Stress response</keyword>
<dbReference type="CDD" id="cd10170">
    <property type="entry name" value="ASKHA_NBD_HSP70"/>
    <property type="match status" value="1"/>
</dbReference>
<dbReference type="STRING" id="86259.A0A4Z1NR87"/>
<dbReference type="InterPro" id="IPR043129">
    <property type="entry name" value="ATPase_NBD"/>
</dbReference>
<dbReference type="PANTHER" id="PTHR14187:SF81">
    <property type="entry name" value="HSP70 FAMILY PROTEIN (AFU_ORTHOLOGUE AFUA_4G14040)"/>
    <property type="match status" value="1"/>
</dbReference>
<sequence>MSTRHRYIVGLDFGTTYTGKYSLLYNFQRNEALDVLLTQNLGISHVDSTKSKLEDIQVIRNWPGPSKEFDEVWKTPSKIAYRADNTEGLDGAKARGKTEIWGYQVTPGMDSYSWMKLLLDKDTKLTKFDDSNLLDSLSRLSVTSGQGILQLPYGKTATEVCSDFLQGIYEYTMSELERIQSPAVIKITPIEFWVTVPATWSDKAKKATKNAALRAGFGSRKEDEVFMITEPEAAAVATLSSLNIEGVHHQIKPGDGILVCDCGGGTVDINTYIIKSTQPHLEFEELVTGLGGKVGSTFIDRQFHHWMSSRFGQDFDNLPAKKKGPGSRFMKEFESLKRDFGGTRNAQMKFEVPLVMKSVVYSTHYDMDECMVKFTKTDMESFFKPSISKILDLLEEQTTQGNAAMPREKKIKTIILVGGFGDSQYLNDALRLWCKHNGGLTLICPPHPQAAIVKGAALRGLGGIKPSLRRCRRHYGFSCAKLFRENIDPEHRSYFSEWDGRKFCSGRLSWQIAKGAKVTEDTFISSKLNHDFWAGDEMKTSIALYSCNTEDQPEYGNDISADRVDILVIDFSDLSLANVTSQIKHGKTLYEIRFDIEVLLGAKEGVLRFRAKADNKIVGEQDIDFSKN</sequence>
<dbReference type="PANTHER" id="PTHR14187">
    <property type="entry name" value="ALPHA KINASE/ELONGATION FACTOR 2 KINASE"/>
    <property type="match status" value="1"/>
</dbReference>
<dbReference type="Proteomes" id="UP000298493">
    <property type="component" value="Unassembled WGS sequence"/>
</dbReference>
<dbReference type="OrthoDB" id="2963168at2759"/>
<evidence type="ECO:0000256" key="2">
    <source>
        <dbReference type="ARBA" id="ARBA00022840"/>
    </source>
</evidence>
<dbReference type="EMBL" id="SNSC02000014">
    <property type="protein sequence ID" value="TID18547.1"/>
    <property type="molecule type" value="Genomic_DNA"/>
</dbReference>
<dbReference type="GO" id="GO:0140662">
    <property type="term" value="F:ATP-dependent protein folding chaperone"/>
    <property type="evidence" value="ECO:0007669"/>
    <property type="project" value="InterPro"/>
</dbReference>
<protein>
    <submittedName>
        <fullName evidence="3">Heat shock 70 kDa protein 12A</fullName>
    </submittedName>
</protein>
<dbReference type="SUPFAM" id="SSF53067">
    <property type="entry name" value="Actin-like ATPase domain"/>
    <property type="match status" value="2"/>
</dbReference>
<keyword evidence="4" id="KW-1185">Reference proteome</keyword>
<evidence type="ECO:0000313" key="4">
    <source>
        <dbReference type="Proteomes" id="UP000298493"/>
    </source>
</evidence>
<dbReference type="InterPro" id="IPR013126">
    <property type="entry name" value="Hsp_70_fam"/>
</dbReference>